<dbReference type="InterPro" id="IPR001123">
    <property type="entry name" value="LeuE-type"/>
</dbReference>
<dbReference type="PATRIC" id="fig|1656095.3.peg.778"/>
<dbReference type="PANTHER" id="PTHR30086">
    <property type="entry name" value="ARGININE EXPORTER PROTEIN ARGO"/>
    <property type="match status" value="1"/>
</dbReference>
<evidence type="ECO:0000256" key="4">
    <source>
        <dbReference type="ARBA" id="ARBA00022692"/>
    </source>
</evidence>
<accession>A0A0J8VLI1</accession>
<dbReference type="GO" id="GO:0005886">
    <property type="term" value="C:plasma membrane"/>
    <property type="evidence" value="ECO:0007669"/>
    <property type="project" value="UniProtKB-SubCell"/>
</dbReference>
<feature type="transmembrane region" description="Helical" evidence="8">
    <location>
        <begin position="44"/>
        <end position="69"/>
    </location>
</feature>
<gene>
    <name evidence="9" type="ORF">ACH50_14375</name>
</gene>
<feature type="transmembrane region" description="Helical" evidence="8">
    <location>
        <begin position="152"/>
        <end position="180"/>
    </location>
</feature>
<dbReference type="GO" id="GO:0015820">
    <property type="term" value="P:L-leucine transport"/>
    <property type="evidence" value="ECO:0007669"/>
    <property type="project" value="TreeGrafter"/>
</dbReference>
<feature type="transmembrane region" description="Helical" evidence="8">
    <location>
        <begin position="192"/>
        <end position="211"/>
    </location>
</feature>
<keyword evidence="5 8" id="KW-1133">Transmembrane helix</keyword>
<keyword evidence="10" id="KW-1185">Reference proteome</keyword>
<dbReference type="RefSeq" id="WP_047650514.1">
    <property type="nucleotide sequence ID" value="NZ_LFEJ01000018.1"/>
</dbReference>
<feature type="transmembrane region" description="Helical" evidence="8">
    <location>
        <begin position="12"/>
        <end position="32"/>
    </location>
</feature>
<proteinExistence type="inferred from homology"/>
<dbReference type="OrthoDB" id="9784202at2"/>
<dbReference type="GO" id="GO:0015190">
    <property type="term" value="F:L-leucine transmembrane transporter activity"/>
    <property type="evidence" value="ECO:0007669"/>
    <property type="project" value="TreeGrafter"/>
</dbReference>
<feature type="transmembrane region" description="Helical" evidence="8">
    <location>
        <begin position="81"/>
        <end position="99"/>
    </location>
</feature>
<dbReference type="NCBIfam" id="NF008201">
    <property type="entry name" value="PRK10958.1"/>
    <property type="match status" value="1"/>
</dbReference>
<dbReference type="PANTHER" id="PTHR30086:SF15">
    <property type="entry name" value="LEUCINE EFFLUX PROTEIN"/>
    <property type="match status" value="1"/>
</dbReference>
<evidence type="ECO:0000256" key="1">
    <source>
        <dbReference type="ARBA" id="ARBA00004651"/>
    </source>
</evidence>
<evidence type="ECO:0000256" key="7">
    <source>
        <dbReference type="ARBA" id="ARBA00048489"/>
    </source>
</evidence>
<keyword evidence="3" id="KW-1003">Cell membrane</keyword>
<keyword evidence="4 8" id="KW-0812">Transmembrane</keyword>
<dbReference type="AlphaFoldDB" id="A0A0J8VLI1"/>
<evidence type="ECO:0000313" key="10">
    <source>
        <dbReference type="Proteomes" id="UP000037315"/>
    </source>
</evidence>
<evidence type="ECO:0000256" key="3">
    <source>
        <dbReference type="ARBA" id="ARBA00022475"/>
    </source>
</evidence>
<reference evidence="9 10" key="1">
    <citation type="submission" date="2015-06" db="EMBL/GenBank/DDBJ databases">
        <title>Genome sequencing of Cronobacter sp. strain DJ34 isolated from petroleum contaminated sludge of Duliajan Oil Fields, Assam, India.</title>
        <authorList>
            <person name="Pal S."/>
            <person name="Banerjee T.D."/>
            <person name="Roy A."/>
            <person name="Sar P."/>
            <person name="Kazy S.K."/>
        </authorList>
    </citation>
    <scope>NUCLEOTIDE SEQUENCE [LARGE SCALE GENOMIC DNA]</scope>
    <source>
        <strain evidence="9 10">DJ34</strain>
    </source>
</reference>
<name>A0A0J8VLI1_9ENTR</name>
<evidence type="ECO:0000256" key="6">
    <source>
        <dbReference type="ARBA" id="ARBA00023136"/>
    </source>
</evidence>
<dbReference type="PIRSF" id="PIRSF006324">
    <property type="entry name" value="LeuE"/>
    <property type="match status" value="1"/>
</dbReference>
<comment type="caution">
    <text evidence="9">The sequence shown here is derived from an EMBL/GenBank/DDBJ whole genome shotgun (WGS) entry which is preliminary data.</text>
</comment>
<evidence type="ECO:0000256" key="5">
    <source>
        <dbReference type="ARBA" id="ARBA00022989"/>
    </source>
</evidence>
<keyword evidence="6 8" id="KW-0472">Membrane</keyword>
<comment type="catalytic activity">
    <reaction evidence="7">
        <text>L-leucine(in) + H(+)(out) = L-leucine(out) + H(+)(in)</text>
        <dbReference type="Rhea" id="RHEA:28731"/>
        <dbReference type="ChEBI" id="CHEBI:15378"/>
        <dbReference type="ChEBI" id="CHEBI:57427"/>
    </reaction>
    <physiologicalReaction direction="left-to-right" evidence="7">
        <dbReference type="Rhea" id="RHEA:28732"/>
    </physiologicalReaction>
</comment>
<evidence type="ECO:0000256" key="2">
    <source>
        <dbReference type="ARBA" id="ARBA00007928"/>
    </source>
</evidence>
<protein>
    <submittedName>
        <fullName evidence="9">Leucine export protein LeuE</fullName>
    </submittedName>
</protein>
<evidence type="ECO:0000256" key="8">
    <source>
        <dbReference type="SAM" id="Phobius"/>
    </source>
</evidence>
<dbReference type="Pfam" id="PF01810">
    <property type="entry name" value="LysE"/>
    <property type="match status" value="1"/>
</dbReference>
<dbReference type="Proteomes" id="UP000037315">
    <property type="component" value="Unassembled WGS sequence"/>
</dbReference>
<evidence type="ECO:0000313" key="9">
    <source>
        <dbReference type="EMBL" id="KMV33892.1"/>
    </source>
</evidence>
<sequence>MFADFGVVNFWTYLLGATLIVLVPGPETMFVIKTSITSGIKRGFAAIFSILLSDVILVLLAWCGLAAVISSTPALFNAIKYAGAAYLFYLGVQTIRAIFKPAVETSEEKKASADAGGIIGRGMLVTLLNPKTLLFYISFFAQFINVQAEHSWMAFIILAAVMFAITLVYFGFLVFCGSYLLSRLKGNRRLSAIGNALVGMFFIGFAARLASATS</sequence>
<feature type="transmembrane region" description="Helical" evidence="8">
    <location>
        <begin position="119"/>
        <end position="140"/>
    </location>
</feature>
<organism evidence="9 10">
    <name type="scientific">Franconibacter pulveris</name>
    <dbReference type="NCBI Taxonomy" id="435910"/>
    <lineage>
        <taxon>Bacteria</taxon>
        <taxon>Pseudomonadati</taxon>
        <taxon>Pseudomonadota</taxon>
        <taxon>Gammaproteobacteria</taxon>
        <taxon>Enterobacterales</taxon>
        <taxon>Enterobacteriaceae</taxon>
        <taxon>Franconibacter</taxon>
    </lineage>
</organism>
<comment type="similarity">
    <text evidence="2">Belongs to the Rht family.</text>
</comment>
<comment type="subcellular location">
    <subcellularLocation>
        <location evidence="1">Cell membrane</location>
        <topology evidence="1">Multi-pass membrane protein</topology>
    </subcellularLocation>
</comment>
<dbReference type="EMBL" id="LFEJ01000018">
    <property type="protein sequence ID" value="KMV33892.1"/>
    <property type="molecule type" value="Genomic_DNA"/>
</dbReference>